<dbReference type="SMART" id="SM00482">
    <property type="entry name" value="POLAc"/>
    <property type="match status" value="1"/>
</dbReference>
<evidence type="ECO:0000313" key="6">
    <source>
        <dbReference type="EMBL" id="CAB4210641.1"/>
    </source>
</evidence>
<evidence type="ECO:0000256" key="1">
    <source>
        <dbReference type="ARBA" id="ARBA00022705"/>
    </source>
</evidence>
<dbReference type="GO" id="GO:0039693">
    <property type="term" value="P:viral DNA genome replication"/>
    <property type="evidence" value="ECO:0007669"/>
    <property type="project" value="UniProtKB-KW"/>
</dbReference>
<dbReference type="InterPro" id="IPR043502">
    <property type="entry name" value="DNA/RNA_pol_sf"/>
</dbReference>
<keyword evidence="2" id="KW-1194">Viral DNA replication</keyword>
<proteinExistence type="predicted"/>
<dbReference type="EMBL" id="LR797363">
    <property type="protein sequence ID" value="CAB4210641.1"/>
    <property type="molecule type" value="Genomic_DNA"/>
</dbReference>
<evidence type="ECO:0000259" key="3">
    <source>
        <dbReference type="SMART" id="SM00482"/>
    </source>
</evidence>
<keyword evidence="5" id="KW-0378">Hydrolase</keyword>
<evidence type="ECO:0000313" key="5">
    <source>
        <dbReference type="EMBL" id="CAB4197369.1"/>
    </source>
</evidence>
<dbReference type="Gene3D" id="3.30.70.370">
    <property type="match status" value="1"/>
</dbReference>
<dbReference type="SUPFAM" id="SSF56672">
    <property type="entry name" value="DNA/RNA polymerases"/>
    <property type="match status" value="1"/>
</dbReference>
<feature type="domain" description="DNA-directed DNA polymerase family A palm" evidence="3">
    <location>
        <begin position="409"/>
        <end position="683"/>
    </location>
</feature>
<dbReference type="GO" id="GO:0006302">
    <property type="term" value="P:double-strand break repair"/>
    <property type="evidence" value="ECO:0007669"/>
    <property type="project" value="TreeGrafter"/>
</dbReference>
<accession>A0A6J5RKA9</accession>
<dbReference type="InterPro" id="IPR002298">
    <property type="entry name" value="DNA_polymerase_A"/>
</dbReference>
<dbReference type="GO" id="GO:0003887">
    <property type="term" value="F:DNA-directed DNA polymerase activity"/>
    <property type="evidence" value="ECO:0007669"/>
    <property type="project" value="InterPro"/>
</dbReference>
<dbReference type="InterPro" id="IPR001098">
    <property type="entry name" value="DNA-dir_DNA_pol_A_palm_dom"/>
</dbReference>
<dbReference type="EMBL" id="LR797267">
    <property type="protein sequence ID" value="CAB4197369.1"/>
    <property type="molecule type" value="Genomic_DNA"/>
</dbReference>
<dbReference type="EMBL" id="LR796854">
    <property type="protein sequence ID" value="CAB4169912.1"/>
    <property type="molecule type" value="Genomic_DNA"/>
</dbReference>
<sequence>MRRVTHDFETRSACDLKSAGAYIYSMHPTTKPTCLAFKIHGKPTIYFLDFYLVNTPWAKLPKMLRTLWSSFIDEGFEFSAHNSFFEKCIYDNILVRRYGWPVIPQTLRRCTAAKAAACALPRNLEGAGSALNLDVQKDKRGYVAMMATCKPTKRWNDWTKARMQVASGKTIRERRYKLSCEDEPPMFLEPDAAPDVWKTLYTYCKYDVLSEEALDIRLPDLIPSEQEIWHLNQKLNWRGVYVDTKTISKIVTIMEAESTTRLKELDALTMGLVTKPGARKSILEFLALDGVELPDIRATTVDDALKGGKLNPDMQKLLELRKALSKSSTKKYAGFLKRASKDNRVRDLILYHGASTGRDSGTGIQIQNFPRGLIKVDKARPYAAVENVVECDAEFLKILYGQDLSILFSALLRNMICASPGRELFAADFSKIEVAVLWWAAENRPGLRILKDGKDPYKYQAAMNMNRAYEEIADEGDDRQLGKAQVLGCGFGMGWKKFQQTAWDVYRLKLTDEQSKKAVKAYREANAAVPELWRAYEDAAIKAVECLNGDSYFAGRCSFQVREGFLWSRLPSGRSLAYAEPRIAWRMREFEVEETIIDEDGTERKVTKKEIKGPYKTLEFMAVNSKTKKWSLERTWGGTLTENMVQAMARDLMMSALVRLEKSDYRVMFAVHDEGVCEREIGQGSVEEFTSIMTRPPKWAAGLPIEAKGWVGPRYRK</sequence>
<organism evidence="5">
    <name type="scientific">uncultured Caudovirales phage</name>
    <dbReference type="NCBI Taxonomy" id="2100421"/>
    <lineage>
        <taxon>Viruses</taxon>
        <taxon>Duplodnaviria</taxon>
        <taxon>Heunggongvirae</taxon>
        <taxon>Uroviricota</taxon>
        <taxon>Caudoviricetes</taxon>
        <taxon>Peduoviridae</taxon>
        <taxon>Maltschvirus</taxon>
        <taxon>Maltschvirus maltsch</taxon>
    </lineage>
</organism>
<gene>
    <name evidence="5" type="ORF">UFOVP1318_12</name>
    <name evidence="6" type="ORF">UFOVP1430_32</name>
    <name evidence="4" type="ORF">UFOVP903_34</name>
</gene>
<dbReference type="Pfam" id="PF00476">
    <property type="entry name" value="DNA_pol_A"/>
    <property type="match status" value="1"/>
</dbReference>
<keyword evidence="1" id="KW-0235">DNA replication</keyword>
<dbReference type="PANTHER" id="PTHR10133:SF27">
    <property type="entry name" value="DNA POLYMERASE NU"/>
    <property type="match status" value="1"/>
</dbReference>
<reference evidence="5" key="1">
    <citation type="submission" date="2020-05" db="EMBL/GenBank/DDBJ databases">
        <authorList>
            <person name="Chiriac C."/>
            <person name="Salcher M."/>
            <person name="Ghai R."/>
            <person name="Kavagutti S V."/>
        </authorList>
    </citation>
    <scope>NUCLEOTIDE SEQUENCE</scope>
</reference>
<keyword evidence="5" id="KW-0540">Nuclease</keyword>
<dbReference type="GO" id="GO:0006261">
    <property type="term" value="P:DNA-templated DNA replication"/>
    <property type="evidence" value="ECO:0007669"/>
    <property type="project" value="InterPro"/>
</dbReference>
<dbReference type="PANTHER" id="PTHR10133">
    <property type="entry name" value="DNA POLYMERASE I"/>
    <property type="match status" value="1"/>
</dbReference>
<evidence type="ECO:0000313" key="4">
    <source>
        <dbReference type="EMBL" id="CAB4169912.1"/>
    </source>
</evidence>
<protein>
    <submittedName>
        <fullName evidence="5">Bifunctional 3'-5' exonuclease/DNA polymerase</fullName>
    </submittedName>
</protein>
<dbReference type="GO" id="GO:0004527">
    <property type="term" value="F:exonuclease activity"/>
    <property type="evidence" value="ECO:0007669"/>
    <property type="project" value="UniProtKB-KW"/>
</dbReference>
<name>A0A6J5RKA9_9CAUD</name>
<evidence type="ECO:0000256" key="2">
    <source>
        <dbReference type="ARBA" id="ARBA00023109"/>
    </source>
</evidence>
<dbReference type="GO" id="GO:0003677">
    <property type="term" value="F:DNA binding"/>
    <property type="evidence" value="ECO:0007669"/>
    <property type="project" value="InterPro"/>
</dbReference>
<dbReference type="Gene3D" id="1.10.150.20">
    <property type="entry name" value="5' to 3' exonuclease, C-terminal subdomain"/>
    <property type="match status" value="1"/>
</dbReference>
<keyword evidence="5" id="KW-0269">Exonuclease</keyword>